<dbReference type="PANTHER" id="PTHR43433">
    <property type="entry name" value="HYDROLASE, ALPHA/BETA FOLD FAMILY PROTEIN"/>
    <property type="match status" value="1"/>
</dbReference>
<evidence type="ECO:0000313" key="3">
    <source>
        <dbReference type="Proteomes" id="UP000542353"/>
    </source>
</evidence>
<protein>
    <submittedName>
        <fullName evidence="2">Pimeloyl-ACP methyl ester carboxylesterase</fullName>
    </submittedName>
</protein>
<sequence>MECVSSGEGPTVVALHGGMGGVDQSLLLAEAALARPGFRVVALSRPGYLGTKLELGRSPQQQADLIAATLDALDLAQAAVIAVSAGGPSALQFALRHPQRCWGVVLVSCCSGHMATPPEVARRLPLMLLMARLPLLPALLAWQAARQPEKAAARSIADPAVRTRTLAHPQAGPLFRVLLASSMDRLAQRLPGTLNDIAQFAAIDRYPLAQITAPLLVIHGSADRVVPFAHAARVAAEVPRAELMRIEAGEHVCLFTALDAARERLGVFLAAHAPPARATASPAPRHTTAS</sequence>
<dbReference type="InterPro" id="IPR000073">
    <property type="entry name" value="AB_hydrolase_1"/>
</dbReference>
<name>A0A7W7Z6R1_9BRAD</name>
<dbReference type="Gene3D" id="3.40.50.1820">
    <property type="entry name" value="alpha/beta hydrolase"/>
    <property type="match status" value="1"/>
</dbReference>
<feature type="domain" description="AB hydrolase-1" evidence="1">
    <location>
        <begin position="10"/>
        <end position="256"/>
    </location>
</feature>
<evidence type="ECO:0000313" key="2">
    <source>
        <dbReference type="EMBL" id="MBB5048974.1"/>
    </source>
</evidence>
<dbReference type="AlphaFoldDB" id="A0A7W7Z6R1"/>
<dbReference type="PRINTS" id="PR00111">
    <property type="entry name" value="ABHYDROLASE"/>
</dbReference>
<dbReference type="Pfam" id="PF00561">
    <property type="entry name" value="Abhydrolase_1"/>
    <property type="match status" value="1"/>
</dbReference>
<dbReference type="InterPro" id="IPR050471">
    <property type="entry name" value="AB_hydrolase"/>
</dbReference>
<proteinExistence type="predicted"/>
<dbReference type="RefSeq" id="WP_347339357.1">
    <property type="nucleotide sequence ID" value="NZ_JACHIH010000028.1"/>
</dbReference>
<dbReference type="PANTHER" id="PTHR43433:SF5">
    <property type="entry name" value="AB HYDROLASE-1 DOMAIN-CONTAINING PROTEIN"/>
    <property type="match status" value="1"/>
</dbReference>
<dbReference type="EMBL" id="JACHIH010000028">
    <property type="protein sequence ID" value="MBB5048974.1"/>
    <property type="molecule type" value="Genomic_DNA"/>
</dbReference>
<dbReference type="SUPFAM" id="SSF53474">
    <property type="entry name" value="alpha/beta-Hydrolases"/>
    <property type="match status" value="1"/>
</dbReference>
<dbReference type="Proteomes" id="UP000542353">
    <property type="component" value="Unassembled WGS sequence"/>
</dbReference>
<reference evidence="2 3" key="1">
    <citation type="submission" date="2020-08" db="EMBL/GenBank/DDBJ databases">
        <title>Genomic Encyclopedia of Type Strains, Phase IV (KMG-IV): sequencing the most valuable type-strain genomes for metagenomic binning, comparative biology and taxonomic classification.</title>
        <authorList>
            <person name="Goeker M."/>
        </authorList>
    </citation>
    <scope>NUCLEOTIDE SEQUENCE [LARGE SCALE GENOMIC DNA]</scope>
    <source>
        <strain evidence="2 3">DSM 12706</strain>
    </source>
</reference>
<gene>
    <name evidence="2" type="ORF">HNR60_003745</name>
</gene>
<organism evidence="2 3">
    <name type="scientific">Rhodopseudomonas rhenobacensis</name>
    <dbReference type="NCBI Taxonomy" id="87461"/>
    <lineage>
        <taxon>Bacteria</taxon>
        <taxon>Pseudomonadati</taxon>
        <taxon>Pseudomonadota</taxon>
        <taxon>Alphaproteobacteria</taxon>
        <taxon>Hyphomicrobiales</taxon>
        <taxon>Nitrobacteraceae</taxon>
        <taxon>Rhodopseudomonas</taxon>
    </lineage>
</organism>
<evidence type="ECO:0000259" key="1">
    <source>
        <dbReference type="Pfam" id="PF00561"/>
    </source>
</evidence>
<keyword evidence="3" id="KW-1185">Reference proteome</keyword>
<comment type="caution">
    <text evidence="2">The sequence shown here is derived from an EMBL/GenBank/DDBJ whole genome shotgun (WGS) entry which is preliminary data.</text>
</comment>
<accession>A0A7W7Z6R1</accession>
<dbReference type="InterPro" id="IPR029058">
    <property type="entry name" value="AB_hydrolase_fold"/>
</dbReference>